<evidence type="ECO:0008006" key="2">
    <source>
        <dbReference type="Google" id="ProtNLM"/>
    </source>
</evidence>
<reference evidence="1" key="1">
    <citation type="submission" date="2019-08" db="EMBL/GenBank/DDBJ databases">
        <authorList>
            <person name="Kucharzyk K."/>
            <person name="Murdoch R.W."/>
            <person name="Higgins S."/>
            <person name="Loffler F."/>
        </authorList>
    </citation>
    <scope>NUCLEOTIDE SEQUENCE</scope>
</reference>
<comment type="caution">
    <text evidence="1">The sequence shown here is derived from an EMBL/GenBank/DDBJ whole genome shotgun (WGS) entry which is preliminary data.</text>
</comment>
<evidence type="ECO:0000313" key="1">
    <source>
        <dbReference type="EMBL" id="MPL94973.1"/>
    </source>
</evidence>
<proteinExistence type="predicted"/>
<organism evidence="1">
    <name type="scientific">bioreactor metagenome</name>
    <dbReference type="NCBI Taxonomy" id="1076179"/>
    <lineage>
        <taxon>unclassified sequences</taxon>
        <taxon>metagenomes</taxon>
        <taxon>ecological metagenomes</taxon>
    </lineage>
</organism>
<protein>
    <recommendedName>
        <fullName evidence="2">Transposase DDE domain-containing protein</fullName>
    </recommendedName>
</protein>
<sequence length="104" mass="12238">MEMNDVVRIHVFKSDYRIIEILPYQRVLCKGFSIAMKRSHPIGIRDKLRNFRISIIRFKGERPYAVIKNVFQVGLVKVTTPSRVGVKNMMAVFCYNLYQLKTIE</sequence>
<accession>A0A644VXC3</accession>
<name>A0A644VXC3_9ZZZZ</name>
<dbReference type="EMBL" id="VSSQ01000449">
    <property type="protein sequence ID" value="MPL94973.1"/>
    <property type="molecule type" value="Genomic_DNA"/>
</dbReference>
<gene>
    <name evidence="1" type="ORF">SDC9_41136</name>
</gene>
<dbReference type="AlphaFoldDB" id="A0A644VXC3"/>